<sequence>MNNMLRLLALAFCITITWIQAYAQDKTQGQIHYELTYNIHANLKPDQMQYKDLIPATVVEQAELIYNGQRLKSFFVDAIEKEDEGVNTNIRVATEEGNERYIDIDSNKVWWIDKAKTPQVLVEKSLEVKKDDKIQESEETRVILSYTCRKRVVKPKKDDALTIWYTTDLPLKAGTPFGGFTGPGVILAMESKRVSFKATSIDFVPVAEKDVTPPGGMKIVKTQDHSAK</sequence>
<dbReference type="KEGG" id="chih:GWR21_03740"/>
<dbReference type="RefSeq" id="WP_162330447.1">
    <property type="nucleotide sequence ID" value="NZ_CP048113.1"/>
</dbReference>
<reference evidence="2 3" key="1">
    <citation type="submission" date="2020-01" db="EMBL/GenBank/DDBJ databases">
        <title>Complete genome sequence of Chitinophaga sp. H33E-04 isolated from quinoa roots.</title>
        <authorList>
            <person name="Weon H.-Y."/>
            <person name="Lee S.A."/>
        </authorList>
    </citation>
    <scope>NUCLEOTIDE SEQUENCE [LARGE SCALE GENOMIC DNA]</scope>
    <source>
        <strain evidence="2 3">H33E-04</strain>
    </source>
</reference>
<dbReference type="NCBIfam" id="TIGR01200">
    <property type="entry name" value="GLPGLI"/>
    <property type="match status" value="1"/>
</dbReference>
<evidence type="ECO:0000313" key="2">
    <source>
        <dbReference type="EMBL" id="QHS58744.1"/>
    </source>
</evidence>
<dbReference type="EMBL" id="CP048113">
    <property type="protein sequence ID" value="QHS58744.1"/>
    <property type="molecule type" value="Genomic_DNA"/>
</dbReference>
<dbReference type="Pfam" id="PF22252">
    <property type="entry name" value="PNGase_F-II_N"/>
    <property type="match status" value="1"/>
</dbReference>
<dbReference type="Proteomes" id="UP000476411">
    <property type="component" value="Chromosome"/>
</dbReference>
<feature type="signal peptide" evidence="1">
    <location>
        <begin position="1"/>
        <end position="23"/>
    </location>
</feature>
<protein>
    <submittedName>
        <fullName evidence="2">GLPGLI family protein</fullName>
    </submittedName>
</protein>
<dbReference type="InterPro" id="IPR005901">
    <property type="entry name" value="GLPGLI"/>
</dbReference>
<dbReference type="AlphaFoldDB" id="A0A6B9ZBR0"/>
<feature type="chain" id="PRO_5025442429" evidence="1">
    <location>
        <begin position="24"/>
        <end position="228"/>
    </location>
</feature>
<accession>A0A6B9ZBR0</accession>
<gene>
    <name evidence="2" type="ORF">GWR21_03740</name>
</gene>
<name>A0A6B9ZBR0_9BACT</name>
<keyword evidence="1" id="KW-0732">Signal</keyword>
<proteinExistence type="predicted"/>
<organism evidence="2 3">
    <name type="scientific">Chitinophaga agri</name>
    <dbReference type="NCBI Taxonomy" id="2703787"/>
    <lineage>
        <taxon>Bacteria</taxon>
        <taxon>Pseudomonadati</taxon>
        <taxon>Bacteroidota</taxon>
        <taxon>Chitinophagia</taxon>
        <taxon>Chitinophagales</taxon>
        <taxon>Chitinophagaceae</taxon>
        <taxon>Chitinophaga</taxon>
    </lineage>
</organism>
<evidence type="ECO:0000313" key="3">
    <source>
        <dbReference type="Proteomes" id="UP000476411"/>
    </source>
</evidence>
<evidence type="ECO:0000256" key="1">
    <source>
        <dbReference type="SAM" id="SignalP"/>
    </source>
</evidence>
<keyword evidence="3" id="KW-1185">Reference proteome</keyword>